<name>A0ABW0SC04_9RHOB</name>
<gene>
    <name evidence="2" type="ORF">ACFPOC_08435</name>
</gene>
<dbReference type="Pfam" id="PF11351">
    <property type="entry name" value="GTA_holin_3TM"/>
    <property type="match status" value="1"/>
</dbReference>
<accession>A0ABW0SC04</accession>
<reference evidence="3" key="1">
    <citation type="journal article" date="2019" name="Int. J. Syst. Evol. Microbiol.">
        <title>The Global Catalogue of Microorganisms (GCM) 10K type strain sequencing project: providing services to taxonomists for standard genome sequencing and annotation.</title>
        <authorList>
            <consortium name="The Broad Institute Genomics Platform"/>
            <consortium name="The Broad Institute Genome Sequencing Center for Infectious Disease"/>
            <person name="Wu L."/>
            <person name="Ma J."/>
        </authorList>
    </citation>
    <scope>NUCLEOTIDE SEQUENCE [LARGE SCALE GENOMIC DNA]</scope>
    <source>
        <strain evidence="3">KACC 11588</strain>
    </source>
</reference>
<comment type="caution">
    <text evidence="2">The sequence shown here is derived from an EMBL/GenBank/DDBJ whole genome shotgun (WGS) entry which is preliminary data.</text>
</comment>
<evidence type="ECO:0000313" key="3">
    <source>
        <dbReference type="Proteomes" id="UP001596056"/>
    </source>
</evidence>
<dbReference type="Proteomes" id="UP001596056">
    <property type="component" value="Unassembled WGS sequence"/>
</dbReference>
<dbReference type="EMBL" id="JBHSNA010000005">
    <property type="protein sequence ID" value="MFC5566446.1"/>
    <property type="molecule type" value="Genomic_DNA"/>
</dbReference>
<feature type="compositionally biased region" description="Low complexity" evidence="1">
    <location>
        <begin position="133"/>
        <end position="150"/>
    </location>
</feature>
<feature type="region of interest" description="Disordered" evidence="1">
    <location>
        <begin position="133"/>
        <end position="153"/>
    </location>
</feature>
<organism evidence="2 3">
    <name type="scientific">Rubellimicrobium aerolatum</name>
    <dbReference type="NCBI Taxonomy" id="490979"/>
    <lineage>
        <taxon>Bacteria</taxon>
        <taxon>Pseudomonadati</taxon>
        <taxon>Pseudomonadota</taxon>
        <taxon>Alphaproteobacteria</taxon>
        <taxon>Rhodobacterales</taxon>
        <taxon>Roseobacteraceae</taxon>
        <taxon>Rubellimicrobium</taxon>
    </lineage>
</organism>
<protein>
    <submittedName>
        <fullName evidence="2">3TM-type holin</fullName>
    </submittedName>
</protein>
<dbReference type="RefSeq" id="WP_209840098.1">
    <property type="nucleotide sequence ID" value="NZ_JAGGJP010000006.1"/>
</dbReference>
<evidence type="ECO:0000313" key="2">
    <source>
        <dbReference type="EMBL" id="MFC5566446.1"/>
    </source>
</evidence>
<proteinExistence type="predicted"/>
<keyword evidence="3" id="KW-1185">Reference proteome</keyword>
<sequence>MALMSNPLRWVTGAGLTGAEALDHAERLARAAQASGLPPAVGRLDRRPRAAFDRLVDALNRLPRPLSVLGTLALLGAALAAPDWFAARMEALARMPEGLWWLIGAVLSLHFGSRVQAHAQEFRREVLAATLPAPEPEPAATARTPAIAEPGPDARLTLSTLAPGANAALADWRAGRA</sequence>
<dbReference type="InterPro" id="IPR021497">
    <property type="entry name" value="GTA_holin_3TM"/>
</dbReference>
<evidence type="ECO:0000256" key="1">
    <source>
        <dbReference type="SAM" id="MobiDB-lite"/>
    </source>
</evidence>